<dbReference type="OrthoDB" id="1022178at2"/>
<proteinExistence type="predicted"/>
<feature type="compositionally biased region" description="Polar residues" evidence="1">
    <location>
        <begin position="291"/>
        <end position="309"/>
    </location>
</feature>
<feature type="region of interest" description="Disordered" evidence="1">
    <location>
        <begin position="273"/>
        <end position="318"/>
    </location>
</feature>
<name>A0A6G1VMP3_9BACT</name>
<accession>A0A6G1VMP3</accession>
<evidence type="ECO:0000313" key="3">
    <source>
        <dbReference type="Proteomes" id="UP000477980"/>
    </source>
</evidence>
<reference evidence="2 3" key="1">
    <citation type="submission" date="2019-09" db="EMBL/GenBank/DDBJ databases">
        <title>Distinct polysaccharide growth profiles of human intestinal Prevotella copri isolates.</title>
        <authorList>
            <person name="Fehlner-Peach H."/>
            <person name="Magnabosco C."/>
            <person name="Raghavan V."/>
            <person name="Scher J.U."/>
            <person name="Tett A."/>
            <person name="Cox L.M."/>
            <person name="Gottsegen C."/>
            <person name="Watters A."/>
            <person name="Wiltshire- Gordon J.D."/>
            <person name="Segata N."/>
            <person name="Bonneau R."/>
            <person name="Littman D.R."/>
        </authorList>
    </citation>
    <scope>NUCLEOTIDE SEQUENCE [LARGE SCALE GENOMIC DNA]</scope>
    <source>
        <strain evidence="3">iAA917</strain>
    </source>
</reference>
<organism evidence="2 3">
    <name type="scientific">Segatella copri</name>
    <dbReference type="NCBI Taxonomy" id="165179"/>
    <lineage>
        <taxon>Bacteria</taxon>
        <taxon>Pseudomonadati</taxon>
        <taxon>Bacteroidota</taxon>
        <taxon>Bacteroidia</taxon>
        <taxon>Bacteroidales</taxon>
        <taxon>Prevotellaceae</taxon>
        <taxon>Segatella</taxon>
    </lineage>
</organism>
<feature type="region of interest" description="Disordered" evidence="1">
    <location>
        <begin position="536"/>
        <end position="563"/>
    </location>
</feature>
<evidence type="ECO:0000256" key="1">
    <source>
        <dbReference type="SAM" id="MobiDB-lite"/>
    </source>
</evidence>
<dbReference type="AlphaFoldDB" id="A0A6G1VMP3"/>
<feature type="compositionally biased region" description="Polar residues" evidence="1">
    <location>
        <begin position="136"/>
        <end position="158"/>
    </location>
</feature>
<dbReference type="RefSeq" id="WP_153089667.1">
    <property type="nucleotide sequence ID" value="NZ_VZAH01000094.1"/>
</dbReference>
<dbReference type="EMBL" id="VZAH01000094">
    <property type="protein sequence ID" value="MQP14709.1"/>
    <property type="molecule type" value="Genomic_DNA"/>
</dbReference>
<sequence>MSFGISNSVMSRVVQVCTPELFHQATSSSVVKDVCSQIADALESKRRGEMNNEDFETLKTQLKKRLPILTPHATFRNGRRCNSDAIPSGFSIYDIDHIPNPRGYWEEKKKLLAEKKIGVFMVSGDLQSPESKEPASSKQINTSKEPASSKQINTSKEPTGSKQMISVLDLIVLVHVTPSSEGLRLVFIIPDGMSLADAQKWMSQQLGDEEYDVCVKDLARPSFIVPEDYILFINNEELFKERIVTYSLAGDCKSPERLAGANLKVQSSNLKVQSNSDVQDNRLPGTHSHPAVSSGSAIQPAQSGDSNGTAAGDLSPAGAHPDACPEIFPTEYQGIPYYQLIRKLIELLGGEPEHGSRNSFIFTLSCYLRYLCDDNPAWIKQIIPIFGEDQKRAFTTVESACSRKQSHRMPSIVRTAIKLAQEADSKAKGEGSYDDEDFGDIHNPESYFYNIHQMPQKLPKLIKLLISKTPSIYRPAVSQAVFPPLASHLLETRFRYIDNVEHEATLSSILCAPTGSGKEAITQPINRIMADIRRRDAEQRERERKWKDECNSKGANKDRRERPEGLVIQEVNIDMTNPAFVLRMKEAANHFLYAKVNELNLFDALKGKTNQHFRIMELAFDLGNYGQDRVGTQSVTETVKVRFNWNACCTPKKCRDYFRKVVTDGPISRISFATIERRPCGSDIPVYGTYDAAFDEELKPYIDNLLKARGLVNCPQAMRLAKTLVEENAEFSRLSQNYVFENLSFRANVIAYLKACVLYVANGMKWEKSIEDFVRWSERYDLWCKLKLFGQMIYDADNDGSDIRKTSPRGPMNLLELLPDEFSLDDYVKVRQKEGYEDNISKAKVALRQWEHRGYVVRIERDSDSYSFIFRKLKFLKGSSSTSSGSSSTPSSY</sequence>
<evidence type="ECO:0000313" key="2">
    <source>
        <dbReference type="EMBL" id="MQP14709.1"/>
    </source>
</evidence>
<feature type="region of interest" description="Disordered" evidence="1">
    <location>
        <begin position="126"/>
        <end position="158"/>
    </location>
</feature>
<protein>
    <submittedName>
        <fullName evidence="2">VirE protein</fullName>
    </submittedName>
</protein>
<comment type="caution">
    <text evidence="2">The sequence shown here is derived from an EMBL/GenBank/DDBJ whole genome shotgun (WGS) entry which is preliminary data.</text>
</comment>
<dbReference type="Proteomes" id="UP000477980">
    <property type="component" value="Unassembled WGS sequence"/>
</dbReference>
<gene>
    <name evidence="2" type="ORF">F7D25_09885</name>
</gene>